<feature type="compositionally biased region" description="Low complexity" evidence="1">
    <location>
        <begin position="106"/>
        <end position="117"/>
    </location>
</feature>
<evidence type="ECO:0000313" key="3">
    <source>
        <dbReference type="Proteomes" id="UP000005275"/>
    </source>
</evidence>
<dbReference type="RefSeq" id="WP_005224633.1">
    <property type="nucleotide sequence ID" value="NZ_CP007031.1"/>
</dbReference>
<gene>
    <name evidence="2" type="ORF">MARPU_07070</name>
</gene>
<name>W0E3W9_MARPU</name>
<dbReference type="HOGENOM" id="CLU_1925065_0_0_6"/>
<feature type="region of interest" description="Disordered" evidence="1">
    <location>
        <begin position="1"/>
        <end position="131"/>
    </location>
</feature>
<evidence type="ECO:0000313" key="2">
    <source>
        <dbReference type="EMBL" id="AHF05452.1"/>
    </source>
</evidence>
<proteinExistence type="predicted"/>
<accession>W0E3W9</accession>
<dbReference type="KEGG" id="mpur:MARPU_07070"/>
<dbReference type="STRING" id="765910.MARPU_07070"/>
<keyword evidence="3" id="KW-1185">Reference proteome</keyword>
<protein>
    <submittedName>
        <fullName evidence="2">Uncharacterized protein</fullName>
    </submittedName>
</protein>
<feature type="compositionally biased region" description="Basic and acidic residues" evidence="1">
    <location>
        <begin position="40"/>
        <end position="103"/>
    </location>
</feature>
<sequence length="131" mass="15279">MSDPIKPTLPVQSGLRGRDSDEDQGQAAALWSPLLRRRAGLRERRQTERRQGERRRLERRLAERRSQERRAGAPRALERRQQERRLGERRLGDRRHTERRRPGDAPPASGGSGVSRRPIGRKRRGFIDEYA</sequence>
<dbReference type="Proteomes" id="UP000005275">
    <property type="component" value="Chromosome"/>
</dbReference>
<reference evidence="2 3" key="1">
    <citation type="submission" date="2013-12" db="EMBL/GenBank/DDBJ databases">
        <authorList>
            <consortium name="DOE Joint Genome Institute"/>
            <person name="Bryant D.A."/>
            <person name="Huntemann M."/>
            <person name="Han J."/>
            <person name="Chen A."/>
            <person name="Kyrpides N."/>
            <person name="Mavromatis K."/>
            <person name="Markowitz V."/>
            <person name="Palaniappan K."/>
            <person name="Ivanova N."/>
            <person name="Schaumberg A."/>
            <person name="Pati A."/>
            <person name="Liolios K."/>
            <person name="Nordberg H.P."/>
            <person name="Cantor M.N."/>
            <person name="Hua S.X."/>
            <person name="Woyke T."/>
        </authorList>
    </citation>
    <scope>NUCLEOTIDE SEQUENCE [LARGE SCALE GENOMIC DNA]</scope>
    <source>
        <strain evidence="2 3">984</strain>
    </source>
</reference>
<evidence type="ECO:0000256" key="1">
    <source>
        <dbReference type="SAM" id="MobiDB-lite"/>
    </source>
</evidence>
<organism evidence="2 3">
    <name type="scientific">Marichromatium purpuratum 984</name>
    <dbReference type="NCBI Taxonomy" id="765910"/>
    <lineage>
        <taxon>Bacteria</taxon>
        <taxon>Pseudomonadati</taxon>
        <taxon>Pseudomonadota</taxon>
        <taxon>Gammaproteobacteria</taxon>
        <taxon>Chromatiales</taxon>
        <taxon>Chromatiaceae</taxon>
        <taxon>Marichromatium</taxon>
    </lineage>
</organism>
<dbReference type="EMBL" id="CP007031">
    <property type="protein sequence ID" value="AHF05452.1"/>
    <property type="molecule type" value="Genomic_DNA"/>
</dbReference>
<dbReference type="AlphaFoldDB" id="W0E3W9"/>